<keyword evidence="1" id="KW-0812">Transmembrane</keyword>
<dbReference type="Proteomes" id="UP001321825">
    <property type="component" value="Chromosome"/>
</dbReference>
<accession>A0AAU9BXI2</accession>
<feature type="transmembrane region" description="Helical" evidence="1">
    <location>
        <begin position="48"/>
        <end position="67"/>
    </location>
</feature>
<protein>
    <submittedName>
        <fullName evidence="2">Uncharacterized protein</fullName>
    </submittedName>
</protein>
<evidence type="ECO:0000313" key="2">
    <source>
        <dbReference type="EMBL" id="BCX80702.1"/>
    </source>
</evidence>
<feature type="transmembrane region" description="Helical" evidence="1">
    <location>
        <begin position="82"/>
        <end position="104"/>
    </location>
</feature>
<feature type="transmembrane region" description="Helical" evidence="1">
    <location>
        <begin position="16"/>
        <end position="36"/>
    </location>
</feature>
<organism evidence="2 3">
    <name type="scientific">Methylomarinovum caldicuralii</name>
    <dbReference type="NCBI Taxonomy" id="438856"/>
    <lineage>
        <taxon>Bacteria</taxon>
        <taxon>Pseudomonadati</taxon>
        <taxon>Pseudomonadota</taxon>
        <taxon>Gammaproteobacteria</taxon>
        <taxon>Methylococcales</taxon>
        <taxon>Methylothermaceae</taxon>
        <taxon>Methylomarinovum</taxon>
    </lineage>
</organism>
<dbReference type="AlphaFoldDB" id="A0AAU9BXI2"/>
<keyword evidence="1" id="KW-0472">Membrane</keyword>
<reference evidence="3" key="1">
    <citation type="journal article" date="2024" name="Int. J. Syst. Evol. Microbiol.">
        <title>Methylomarinovum tepidoasis sp. nov., a moderately thermophilic methanotroph of the family Methylothermaceae isolated from a deep-sea hydrothermal field.</title>
        <authorList>
            <person name="Hirayama H."/>
            <person name="Takaki Y."/>
            <person name="Abe M."/>
            <person name="Miyazaki M."/>
            <person name="Uematsu K."/>
            <person name="Matsui Y."/>
            <person name="Takai K."/>
        </authorList>
    </citation>
    <scope>NUCLEOTIDE SEQUENCE [LARGE SCALE GENOMIC DNA]</scope>
    <source>
        <strain evidence="3">IT-9</strain>
    </source>
</reference>
<name>A0AAU9BXI2_9GAMM</name>
<feature type="transmembrane region" description="Helical" evidence="1">
    <location>
        <begin position="165"/>
        <end position="189"/>
    </location>
</feature>
<keyword evidence="1" id="KW-1133">Transmembrane helix</keyword>
<dbReference type="EMBL" id="AP024714">
    <property type="protein sequence ID" value="BCX80702.1"/>
    <property type="molecule type" value="Genomic_DNA"/>
</dbReference>
<evidence type="ECO:0000313" key="3">
    <source>
        <dbReference type="Proteomes" id="UP001321825"/>
    </source>
</evidence>
<feature type="transmembrane region" description="Helical" evidence="1">
    <location>
        <begin position="125"/>
        <end position="145"/>
    </location>
</feature>
<gene>
    <name evidence="2" type="ORF">MIT9_P0278</name>
</gene>
<dbReference type="RefSeq" id="WP_317705655.1">
    <property type="nucleotide sequence ID" value="NZ_AP024714.1"/>
</dbReference>
<dbReference type="KEGG" id="mcau:MIT9_P0278"/>
<proteinExistence type="predicted"/>
<keyword evidence="3" id="KW-1185">Reference proteome</keyword>
<evidence type="ECO:0000256" key="1">
    <source>
        <dbReference type="SAM" id="Phobius"/>
    </source>
</evidence>
<sequence length="198" mass="21903">MSNETETLQSKYKSDLIMWAGILVVSIIFIVIFSIFTTTSPIDLAKKILSAILIMFLPGYVIVKLYLDDLKLSENPAVDKFILSFGLSMVTVQSLAFLVNYFAVYGENLDQEVRIQVENLIPPMIVVLVIATAVGLKFFSNKIAAVWEKLNGWFQAKMGDMGSTLLLVLATALALATLLGILRLTLYIAMKVMGVPPY</sequence>